<dbReference type="InterPro" id="IPR036388">
    <property type="entry name" value="WH-like_DNA-bd_sf"/>
</dbReference>
<keyword evidence="3" id="KW-0804">Transcription</keyword>
<sequence>MTQPIGLVERLTREIVTTIRSQDLRPGQPLPSARALAERFEVTVPTVREALRRLEATGSVELKHGSGTYVREAINRRILDNPHYVPVDLAAAIELLDARIAIEPGIAELAASAQGQESVQTMETAVDNALQLHTEVPAGHFHVELAKASGNRALHEMLVSLLAIHSRTQQAARFTYDRLRDHDEHADILDAVRRGDGLEASHRTRKHLESIKAAVLADWSERADTEETTAAEVVAPAKAVAPAEPTTTEGPEQ</sequence>
<feature type="domain" description="HTH gntR-type" evidence="5">
    <location>
        <begin position="5"/>
        <end position="73"/>
    </location>
</feature>
<dbReference type="Proteomes" id="UP001501791">
    <property type="component" value="Unassembled WGS sequence"/>
</dbReference>
<dbReference type="EMBL" id="BAAALY010000016">
    <property type="protein sequence ID" value="GAA1557195.1"/>
    <property type="molecule type" value="Genomic_DNA"/>
</dbReference>
<evidence type="ECO:0000256" key="1">
    <source>
        <dbReference type="ARBA" id="ARBA00023015"/>
    </source>
</evidence>
<gene>
    <name evidence="6" type="ORF">GCM10009691_34190</name>
</gene>
<dbReference type="Gene3D" id="1.20.120.530">
    <property type="entry name" value="GntR ligand-binding domain-like"/>
    <property type="match status" value="1"/>
</dbReference>
<dbReference type="SUPFAM" id="SSF48008">
    <property type="entry name" value="GntR ligand-binding domain-like"/>
    <property type="match status" value="1"/>
</dbReference>
<reference evidence="7" key="1">
    <citation type="journal article" date="2019" name="Int. J. Syst. Evol. Microbiol.">
        <title>The Global Catalogue of Microorganisms (GCM) 10K type strain sequencing project: providing services to taxonomists for standard genome sequencing and annotation.</title>
        <authorList>
            <consortium name="The Broad Institute Genomics Platform"/>
            <consortium name="The Broad Institute Genome Sequencing Center for Infectious Disease"/>
            <person name="Wu L."/>
            <person name="Ma J."/>
        </authorList>
    </citation>
    <scope>NUCLEOTIDE SEQUENCE [LARGE SCALE GENOMIC DNA]</scope>
    <source>
        <strain evidence="7">JCM 13319</strain>
    </source>
</reference>
<evidence type="ECO:0000313" key="7">
    <source>
        <dbReference type="Proteomes" id="UP001501791"/>
    </source>
</evidence>
<dbReference type="InterPro" id="IPR008920">
    <property type="entry name" value="TF_FadR/GntR_C"/>
</dbReference>
<name>A0ABP4N7N5_9MICO</name>
<dbReference type="InterPro" id="IPR036390">
    <property type="entry name" value="WH_DNA-bd_sf"/>
</dbReference>
<organism evidence="6 7">
    <name type="scientific">Brevibacterium picturae</name>
    <dbReference type="NCBI Taxonomy" id="260553"/>
    <lineage>
        <taxon>Bacteria</taxon>
        <taxon>Bacillati</taxon>
        <taxon>Actinomycetota</taxon>
        <taxon>Actinomycetes</taxon>
        <taxon>Micrococcales</taxon>
        <taxon>Brevibacteriaceae</taxon>
        <taxon>Brevibacterium</taxon>
    </lineage>
</organism>
<evidence type="ECO:0000256" key="3">
    <source>
        <dbReference type="ARBA" id="ARBA00023163"/>
    </source>
</evidence>
<evidence type="ECO:0000259" key="5">
    <source>
        <dbReference type="PROSITE" id="PS50949"/>
    </source>
</evidence>
<dbReference type="InterPro" id="IPR000524">
    <property type="entry name" value="Tscrpt_reg_HTH_GntR"/>
</dbReference>
<dbReference type="RefSeq" id="WP_346036965.1">
    <property type="nucleotide sequence ID" value="NZ_BAAALY010000016.1"/>
</dbReference>
<feature type="region of interest" description="Disordered" evidence="4">
    <location>
        <begin position="227"/>
        <end position="253"/>
    </location>
</feature>
<dbReference type="InterPro" id="IPR011711">
    <property type="entry name" value="GntR_C"/>
</dbReference>
<accession>A0ABP4N7N5</accession>
<feature type="compositionally biased region" description="Low complexity" evidence="4">
    <location>
        <begin position="230"/>
        <end position="253"/>
    </location>
</feature>
<dbReference type="Pfam" id="PF07729">
    <property type="entry name" value="FCD"/>
    <property type="match status" value="1"/>
</dbReference>
<dbReference type="SMART" id="SM00345">
    <property type="entry name" value="HTH_GNTR"/>
    <property type="match status" value="1"/>
</dbReference>
<evidence type="ECO:0000313" key="6">
    <source>
        <dbReference type="EMBL" id="GAA1557195.1"/>
    </source>
</evidence>
<dbReference type="PANTHER" id="PTHR43537:SF5">
    <property type="entry name" value="UXU OPERON TRANSCRIPTIONAL REGULATOR"/>
    <property type="match status" value="1"/>
</dbReference>
<protein>
    <submittedName>
        <fullName evidence="6">FadR/GntR family transcriptional regulator</fullName>
    </submittedName>
</protein>
<evidence type="ECO:0000256" key="2">
    <source>
        <dbReference type="ARBA" id="ARBA00023125"/>
    </source>
</evidence>
<dbReference type="Gene3D" id="1.10.10.10">
    <property type="entry name" value="Winged helix-like DNA-binding domain superfamily/Winged helix DNA-binding domain"/>
    <property type="match status" value="1"/>
</dbReference>
<keyword evidence="7" id="KW-1185">Reference proteome</keyword>
<keyword evidence="1" id="KW-0805">Transcription regulation</keyword>
<dbReference type="CDD" id="cd07377">
    <property type="entry name" value="WHTH_GntR"/>
    <property type="match status" value="1"/>
</dbReference>
<dbReference type="SUPFAM" id="SSF46785">
    <property type="entry name" value="Winged helix' DNA-binding domain"/>
    <property type="match status" value="1"/>
</dbReference>
<dbReference type="Pfam" id="PF00392">
    <property type="entry name" value="GntR"/>
    <property type="match status" value="1"/>
</dbReference>
<comment type="caution">
    <text evidence="6">The sequence shown here is derived from an EMBL/GenBank/DDBJ whole genome shotgun (WGS) entry which is preliminary data.</text>
</comment>
<dbReference type="SMART" id="SM00895">
    <property type="entry name" value="FCD"/>
    <property type="match status" value="1"/>
</dbReference>
<dbReference type="PROSITE" id="PS50949">
    <property type="entry name" value="HTH_GNTR"/>
    <property type="match status" value="1"/>
</dbReference>
<dbReference type="PANTHER" id="PTHR43537">
    <property type="entry name" value="TRANSCRIPTIONAL REGULATOR, GNTR FAMILY"/>
    <property type="match status" value="1"/>
</dbReference>
<dbReference type="PRINTS" id="PR00035">
    <property type="entry name" value="HTHGNTR"/>
</dbReference>
<proteinExistence type="predicted"/>
<evidence type="ECO:0000256" key="4">
    <source>
        <dbReference type="SAM" id="MobiDB-lite"/>
    </source>
</evidence>
<keyword evidence="2" id="KW-0238">DNA-binding</keyword>